<reference evidence="1 2" key="1">
    <citation type="journal article" date="2019" name="Sci. Rep.">
        <title>Orb-weaving spider Araneus ventricosus genome elucidates the spidroin gene catalogue.</title>
        <authorList>
            <person name="Kono N."/>
            <person name="Nakamura H."/>
            <person name="Ohtoshi R."/>
            <person name="Moran D.A.P."/>
            <person name="Shinohara A."/>
            <person name="Yoshida Y."/>
            <person name="Fujiwara M."/>
            <person name="Mori M."/>
            <person name="Tomita M."/>
            <person name="Arakawa K."/>
        </authorList>
    </citation>
    <scope>NUCLEOTIDE SEQUENCE [LARGE SCALE GENOMIC DNA]</scope>
</reference>
<sequence>MIQNDGIQTNSKSKTLCADSNLRPILEASGRLENRKSADRRLMVSHFGAYVNDVRNFSIKMGEKKKGLGATGIDSLQVNAQLNNLCKVTSSTHTTQPFPQW</sequence>
<gene>
    <name evidence="1" type="ORF">AVEN_172115_1</name>
</gene>
<protein>
    <submittedName>
        <fullName evidence="1">Uncharacterized protein</fullName>
    </submittedName>
</protein>
<accession>A0A4Y2UWP1</accession>
<dbReference type="AlphaFoldDB" id="A0A4Y2UWP1"/>
<keyword evidence="2" id="KW-1185">Reference proteome</keyword>
<dbReference type="Proteomes" id="UP000499080">
    <property type="component" value="Unassembled WGS sequence"/>
</dbReference>
<proteinExistence type="predicted"/>
<evidence type="ECO:0000313" key="2">
    <source>
        <dbReference type="Proteomes" id="UP000499080"/>
    </source>
</evidence>
<evidence type="ECO:0000313" key="1">
    <source>
        <dbReference type="EMBL" id="GBO17445.1"/>
    </source>
</evidence>
<organism evidence="1 2">
    <name type="scientific">Araneus ventricosus</name>
    <name type="common">Orbweaver spider</name>
    <name type="synonym">Epeira ventricosa</name>
    <dbReference type="NCBI Taxonomy" id="182803"/>
    <lineage>
        <taxon>Eukaryota</taxon>
        <taxon>Metazoa</taxon>
        <taxon>Ecdysozoa</taxon>
        <taxon>Arthropoda</taxon>
        <taxon>Chelicerata</taxon>
        <taxon>Arachnida</taxon>
        <taxon>Araneae</taxon>
        <taxon>Araneomorphae</taxon>
        <taxon>Entelegynae</taxon>
        <taxon>Araneoidea</taxon>
        <taxon>Araneidae</taxon>
        <taxon>Araneus</taxon>
    </lineage>
</organism>
<dbReference type="EMBL" id="BGPR01041205">
    <property type="protein sequence ID" value="GBO17445.1"/>
    <property type="molecule type" value="Genomic_DNA"/>
</dbReference>
<comment type="caution">
    <text evidence="1">The sequence shown here is derived from an EMBL/GenBank/DDBJ whole genome shotgun (WGS) entry which is preliminary data.</text>
</comment>
<name>A0A4Y2UWP1_ARAVE</name>